<dbReference type="OrthoDB" id="6781779at2759"/>
<dbReference type="InterPro" id="IPR031424">
    <property type="entry name" value="QVR-like"/>
</dbReference>
<keyword evidence="11" id="KW-1185">Reference proteome</keyword>
<keyword evidence="4 9" id="KW-0732">Signal</keyword>
<accession>A0A9J6CLP0</accession>
<evidence type="ECO:0000256" key="7">
    <source>
        <dbReference type="ARBA" id="ARBA00023180"/>
    </source>
</evidence>
<evidence type="ECO:0000256" key="8">
    <source>
        <dbReference type="ARBA" id="ARBA00023288"/>
    </source>
</evidence>
<proteinExistence type="predicted"/>
<keyword evidence="6" id="KW-0472">Membrane</keyword>
<evidence type="ECO:0000256" key="6">
    <source>
        <dbReference type="ARBA" id="ARBA00023136"/>
    </source>
</evidence>
<evidence type="ECO:0000256" key="9">
    <source>
        <dbReference type="SAM" id="SignalP"/>
    </source>
</evidence>
<sequence>MKYSVLILSAFVCITIVPHKVNAIRCYECDDILGKDCKSVNDNMINDCPSVSTTCIKTLSKGPDLEYIHRSCGTIVKILDNNCRNEKIGEYEGTYCECDKDLCNGSNNIYTKSALAISLLFVIIGKFVF</sequence>
<keyword evidence="2" id="KW-0336">GPI-anchor</keyword>
<evidence type="ECO:0000256" key="4">
    <source>
        <dbReference type="ARBA" id="ARBA00022729"/>
    </source>
</evidence>
<protein>
    <recommendedName>
        <fullName evidence="12">Protein quiver</fullName>
    </recommendedName>
</protein>
<feature type="chain" id="PRO_5039929958" description="Protein quiver" evidence="9">
    <location>
        <begin position="24"/>
        <end position="129"/>
    </location>
</feature>
<dbReference type="GO" id="GO:0032222">
    <property type="term" value="P:regulation of synaptic transmission, cholinergic"/>
    <property type="evidence" value="ECO:0007669"/>
    <property type="project" value="InterPro"/>
</dbReference>
<dbReference type="CDD" id="cd00117">
    <property type="entry name" value="TFP"/>
    <property type="match status" value="1"/>
</dbReference>
<keyword evidence="8" id="KW-0449">Lipoprotein</keyword>
<reference evidence="10" key="1">
    <citation type="submission" date="2021-03" db="EMBL/GenBank/DDBJ databases">
        <title>Chromosome level genome of the anhydrobiotic midge Polypedilum vanderplanki.</title>
        <authorList>
            <person name="Yoshida Y."/>
            <person name="Kikawada T."/>
            <person name="Gusev O."/>
        </authorList>
    </citation>
    <scope>NUCLEOTIDE SEQUENCE</scope>
    <source>
        <strain evidence="10">NIAS01</strain>
        <tissue evidence="10">Whole body or cell culture</tissue>
    </source>
</reference>
<dbReference type="InterPro" id="IPR045860">
    <property type="entry name" value="Snake_toxin-like_sf"/>
</dbReference>
<dbReference type="PANTHER" id="PTHR33562">
    <property type="entry name" value="ATILLA, ISOFORM B-RELATED-RELATED"/>
    <property type="match status" value="1"/>
</dbReference>
<evidence type="ECO:0000256" key="2">
    <source>
        <dbReference type="ARBA" id="ARBA00022622"/>
    </source>
</evidence>
<dbReference type="GO" id="GO:0030431">
    <property type="term" value="P:sleep"/>
    <property type="evidence" value="ECO:0007669"/>
    <property type="project" value="InterPro"/>
</dbReference>
<dbReference type="SUPFAM" id="SSF57302">
    <property type="entry name" value="Snake toxin-like"/>
    <property type="match status" value="1"/>
</dbReference>
<dbReference type="GO" id="GO:0098552">
    <property type="term" value="C:side of membrane"/>
    <property type="evidence" value="ECO:0007669"/>
    <property type="project" value="UniProtKB-KW"/>
</dbReference>
<dbReference type="EMBL" id="JADBJN010000001">
    <property type="protein sequence ID" value="KAG5683186.1"/>
    <property type="molecule type" value="Genomic_DNA"/>
</dbReference>
<evidence type="ECO:0000256" key="5">
    <source>
        <dbReference type="ARBA" id="ARBA00022989"/>
    </source>
</evidence>
<dbReference type="Pfam" id="PF17064">
    <property type="entry name" value="QVR"/>
    <property type="match status" value="1"/>
</dbReference>
<keyword evidence="3" id="KW-0812">Transmembrane</keyword>
<evidence type="ECO:0000313" key="10">
    <source>
        <dbReference type="EMBL" id="KAG5683186.1"/>
    </source>
</evidence>
<evidence type="ECO:0000256" key="3">
    <source>
        <dbReference type="ARBA" id="ARBA00022692"/>
    </source>
</evidence>
<comment type="subcellular location">
    <subcellularLocation>
        <location evidence="1">Membrane</location>
        <topology evidence="1">Lipid-anchor</topology>
        <topology evidence="1">GPI-anchor</topology>
    </subcellularLocation>
</comment>
<keyword evidence="7" id="KW-0325">Glycoprotein</keyword>
<keyword evidence="5" id="KW-1133">Transmembrane helix</keyword>
<evidence type="ECO:0008006" key="12">
    <source>
        <dbReference type="Google" id="ProtNLM"/>
    </source>
</evidence>
<evidence type="ECO:0000313" key="11">
    <source>
        <dbReference type="Proteomes" id="UP001107558"/>
    </source>
</evidence>
<organism evidence="10 11">
    <name type="scientific">Polypedilum vanderplanki</name>
    <name type="common">Sleeping chironomid midge</name>
    <dbReference type="NCBI Taxonomy" id="319348"/>
    <lineage>
        <taxon>Eukaryota</taxon>
        <taxon>Metazoa</taxon>
        <taxon>Ecdysozoa</taxon>
        <taxon>Arthropoda</taxon>
        <taxon>Hexapoda</taxon>
        <taxon>Insecta</taxon>
        <taxon>Pterygota</taxon>
        <taxon>Neoptera</taxon>
        <taxon>Endopterygota</taxon>
        <taxon>Diptera</taxon>
        <taxon>Nematocera</taxon>
        <taxon>Chironomoidea</taxon>
        <taxon>Chironomidae</taxon>
        <taxon>Chironominae</taxon>
        <taxon>Polypedilum</taxon>
        <taxon>Polypedilum</taxon>
    </lineage>
</organism>
<dbReference type="Proteomes" id="UP001107558">
    <property type="component" value="Chromosome 1"/>
</dbReference>
<dbReference type="InterPro" id="IPR050975">
    <property type="entry name" value="Sleep_regulator"/>
</dbReference>
<evidence type="ECO:0000256" key="1">
    <source>
        <dbReference type="ARBA" id="ARBA00004589"/>
    </source>
</evidence>
<feature type="signal peptide" evidence="9">
    <location>
        <begin position="1"/>
        <end position="23"/>
    </location>
</feature>
<name>A0A9J6CLP0_POLVA</name>
<gene>
    <name evidence="10" type="ORF">PVAND_012482</name>
</gene>
<dbReference type="AlphaFoldDB" id="A0A9J6CLP0"/>
<comment type="caution">
    <text evidence="10">The sequence shown here is derived from an EMBL/GenBank/DDBJ whole genome shotgun (WGS) entry which is preliminary data.</text>
</comment>